<dbReference type="AlphaFoldDB" id="A0A1G7LA72"/>
<dbReference type="EMBL" id="FNAT01000016">
    <property type="protein sequence ID" value="SDF46355.1"/>
    <property type="molecule type" value="Genomic_DNA"/>
</dbReference>
<organism evidence="1 2">
    <name type="scientific">Limimaricola pyoseonensis</name>
    <dbReference type="NCBI Taxonomy" id="521013"/>
    <lineage>
        <taxon>Bacteria</taxon>
        <taxon>Pseudomonadati</taxon>
        <taxon>Pseudomonadota</taxon>
        <taxon>Alphaproteobacteria</taxon>
        <taxon>Rhodobacterales</taxon>
        <taxon>Paracoccaceae</taxon>
        <taxon>Limimaricola</taxon>
    </lineage>
</organism>
<name>A0A1G7LA72_9RHOB</name>
<evidence type="ECO:0000313" key="1">
    <source>
        <dbReference type="EMBL" id="SDF46355.1"/>
    </source>
</evidence>
<gene>
    <name evidence="1" type="ORF">SAMN04488567_0427</name>
</gene>
<dbReference type="Proteomes" id="UP000198922">
    <property type="component" value="Unassembled WGS sequence"/>
</dbReference>
<protein>
    <submittedName>
        <fullName evidence="1">AAA domain-containing protein</fullName>
    </submittedName>
</protein>
<reference evidence="2" key="1">
    <citation type="submission" date="2016-10" db="EMBL/GenBank/DDBJ databases">
        <authorList>
            <person name="Varghese N."/>
            <person name="Submissions S."/>
        </authorList>
    </citation>
    <scope>NUCLEOTIDE SEQUENCE [LARGE SCALE GENOMIC DNA]</scope>
    <source>
        <strain evidence="2">DSM 21424</strain>
    </source>
</reference>
<dbReference type="InterPro" id="IPR027417">
    <property type="entry name" value="P-loop_NTPase"/>
</dbReference>
<dbReference type="SUPFAM" id="SSF52540">
    <property type="entry name" value="P-loop containing nucleoside triphosphate hydrolases"/>
    <property type="match status" value="1"/>
</dbReference>
<dbReference type="OrthoDB" id="5187352at2"/>
<sequence>MKLILLHGAPATGKSTVAQSLSELTGVRAIDNHLAIDLARAVFGTSSPEFWDLVHHVRLVALQAAVATKMDALIMTAAYSHPVDLPLYKDYERAVVANGGHMALVYLSCSKATLLERVQEEDRRRRGKISSAEALAAHLERNAFAALPRDACLHLSTEDTSPADNAVAIARHFDLSVGP</sequence>
<evidence type="ECO:0000313" key="2">
    <source>
        <dbReference type="Proteomes" id="UP000198922"/>
    </source>
</evidence>
<dbReference type="Pfam" id="PF13238">
    <property type="entry name" value="AAA_18"/>
    <property type="match status" value="1"/>
</dbReference>
<proteinExistence type="predicted"/>
<keyword evidence="2" id="KW-1185">Reference proteome</keyword>
<dbReference type="Gene3D" id="3.40.50.300">
    <property type="entry name" value="P-loop containing nucleotide triphosphate hydrolases"/>
    <property type="match status" value="1"/>
</dbReference>
<dbReference type="RefSeq" id="WP_090115319.1">
    <property type="nucleotide sequence ID" value="NZ_FNAT01000016.1"/>
</dbReference>
<dbReference type="STRING" id="521013.SAMN04488567_0427"/>
<accession>A0A1G7LA72</accession>